<dbReference type="InterPro" id="IPR020843">
    <property type="entry name" value="ER"/>
</dbReference>
<dbReference type="Pfam" id="PF00107">
    <property type="entry name" value="ADH_zinc_N"/>
    <property type="match status" value="1"/>
</dbReference>
<evidence type="ECO:0000256" key="5">
    <source>
        <dbReference type="ARBA" id="ARBA00023002"/>
    </source>
</evidence>
<dbReference type="FunFam" id="3.40.50.720:FF:000022">
    <property type="entry name" value="Cinnamyl alcohol dehydrogenase"/>
    <property type="match status" value="1"/>
</dbReference>
<sequence length="364" mass="39339">MLELPDIPVLHQSHPKKNKKIAMCPARVKFPSTYTAYAFLEPGGKLQKVTIPWRFPKAGEIVIKVLACGVCGTDEILPSQVMPAPLPRIPGHEVVGDVVAVSSREKLWKVGQRVGAGWHGGHCSTCNRCRAGDYLTCESQDINGAIRDGGYAEYVTLRSEAVVAVPRDIDPAEAAPLLCAGITTFNALRNMNVSPPDYVAIQGIGGLGHLAIQFASAMGFRTIALSFDPGKEELARRLGADEFIDGTKVNQAQELQKMGGVKVIMSTAPNAAVTENLIEALAVDGTLLVLAVEPEPMRIPPLALLLKRLSIRGWPCGSPSDAEDCLAFAKAKNIKCMVERFPLHKAQEAFDRRETARFRAVIVP</sequence>
<keyword evidence="3" id="KW-0479">Metal-binding</keyword>
<dbReference type="OrthoDB" id="1560166at2759"/>
<evidence type="ECO:0000313" key="7">
    <source>
        <dbReference type="EMBL" id="OSD08068.1"/>
    </source>
</evidence>
<evidence type="ECO:0000259" key="6">
    <source>
        <dbReference type="SMART" id="SM00829"/>
    </source>
</evidence>
<evidence type="ECO:0000313" key="8">
    <source>
        <dbReference type="Proteomes" id="UP000193067"/>
    </source>
</evidence>
<dbReference type="SMART" id="SM00829">
    <property type="entry name" value="PKS_ER"/>
    <property type="match status" value="1"/>
</dbReference>
<reference evidence="7 8" key="1">
    <citation type="journal article" date="2015" name="Biotechnol. Biofuels">
        <title>Enhanced degradation of softwood versus hardwood by the white-rot fungus Pycnoporus coccineus.</title>
        <authorList>
            <person name="Couturier M."/>
            <person name="Navarro D."/>
            <person name="Chevret D."/>
            <person name="Henrissat B."/>
            <person name="Piumi F."/>
            <person name="Ruiz-Duenas F.J."/>
            <person name="Martinez A.T."/>
            <person name="Grigoriev I.V."/>
            <person name="Riley R."/>
            <person name="Lipzen A."/>
            <person name="Berrin J.G."/>
            <person name="Master E.R."/>
            <person name="Rosso M.N."/>
        </authorList>
    </citation>
    <scope>NUCLEOTIDE SEQUENCE [LARGE SCALE GENOMIC DNA]</scope>
    <source>
        <strain evidence="7 8">BRFM310</strain>
    </source>
</reference>
<dbReference type="InterPro" id="IPR011032">
    <property type="entry name" value="GroES-like_sf"/>
</dbReference>
<evidence type="ECO:0000256" key="3">
    <source>
        <dbReference type="ARBA" id="ARBA00022723"/>
    </source>
</evidence>
<evidence type="ECO:0000256" key="2">
    <source>
        <dbReference type="ARBA" id="ARBA00008072"/>
    </source>
</evidence>
<dbReference type="AlphaFoldDB" id="A0A1Y2J3S9"/>
<evidence type="ECO:0000256" key="4">
    <source>
        <dbReference type="ARBA" id="ARBA00022833"/>
    </source>
</evidence>
<dbReference type="SUPFAM" id="SSF51735">
    <property type="entry name" value="NAD(P)-binding Rossmann-fold domains"/>
    <property type="match status" value="1"/>
</dbReference>
<dbReference type="STRING" id="1353009.A0A1Y2J3S9"/>
<evidence type="ECO:0000256" key="1">
    <source>
        <dbReference type="ARBA" id="ARBA00001947"/>
    </source>
</evidence>
<organism evidence="7 8">
    <name type="scientific">Trametes coccinea (strain BRFM310)</name>
    <name type="common">Pycnoporus coccineus</name>
    <dbReference type="NCBI Taxonomy" id="1353009"/>
    <lineage>
        <taxon>Eukaryota</taxon>
        <taxon>Fungi</taxon>
        <taxon>Dikarya</taxon>
        <taxon>Basidiomycota</taxon>
        <taxon>Agaricomycotina</taxon>
        <taxon>Agaricomycetes</taxon>
        <taxon>Polyporales</taxon>
        <taxon>Polyporaceae</taxon>
        <taxon>Trametes</taxon>
    </lineage>
</organism>
<comment type="similarity">
    <text evidence="2">Belongs to the zinc-containing alcohol dehydrogenase family.</text>
</comment>
<keyword evidence="5" id="KW-0560">Oxidoreductase</keyword>
<dbReference type="Proteomes" id="UP000193067">
    <property type="component" value="Unassembled WGS sequence"/>
</dbReference>
<proteinExistence type="inferred from homology"/>
<dbReference type="EMBL" id="KZ084087">
    <property type="protein sequence ID" value="OSD08068.1"/>
    <property type="molecule type" value="Genomic_DNA"/>
</dbReference>
<dbReference type="Pfam" id="PF08240">
    <property type="entry name" value="ADH_N"/>
    <property type="match status" value="1"/>
</dbReference>
<dbReference type="GO" id="GO:0004022">
    <property type="term" value="F:alcohol dehydrogenase (NAD+) activity"/>
    <property type="evidence" value="ECO:0007669"/>
    <property type="project" value="TreeGrafter"/>
</dbReference>
<feature type="domain" description="Enoyl reductase (ER)" evidence="6">
    <location>
        <begin position="44"/>
        <end position="362"/>
    </location>
</feature>
<gene>
    <name evidence="7" type="ORF">PYCCODRAFT_1402219</name>
</gene>
<protein>
    <submittedName>
        <fullName evidence="7">GroES-like protein</fullName>
    </submittedName>
</protein>
<dbReference type="InterPro" id="IPR036291">
    <property type="entry name" value="NAD(P)-bd_dom_sf"/>
</dbReference>
<accession>A0A1Y2J3S9</accession>
<dbReference type="InterPro" id="IPR013154">
    <property type="entry name" value="ADH-like_N"/>
</dbReference>
<dbReference type="Gene3D" id="3.90.180.10">
    <property type="entry name" value="Medium-chain alcohol dehydrogenases, catalytic domain"/>
    <property type="match status" value="1"/>
</dbReference>
<dbReference type="GO" id="GO:0005737">
    <property type="term" value="C:cytoplasm"/>
    <property type="evidence" value="ECO:0007669"/>
    <property type="project" value="TreeGrafter"/>
</dbReference>
<dbReference type="SUPFAM" id="SSF50129">
    <property type="entry name" value="GroES-like"/>
    <property type="match status" value="1"/>
</dbReference>
<comment type="cofactor">
    <cofactor evidence="1">
        <name>Zn(2+)</name>
        <dbReference type="ChEBI" id="CHEBI:29105"/>
    </cofactor>
</comment>
<name>A0A1Y2J3S9_TRAC3</name>
<keyword evidence="4" id="KW-0862">Zinc</keyword>
<dbReference type="Gene3D" id="3.40.50.720">
    <property type="entry name" value="NAD(P)-binding Rossmann-like Domain"/>
    <property type="match status" value="1"/>
</dbReference>
<dbReference type="CDD" id="cd08296">
    <property type="entry name" value="CAD_like"/>
    <property type="match status" value="1"/>
</dbReference>
<dbReference type="GO" id="GO:0046872">
    <property type="term" value="F:metal ion binding"/>
    <property type="evidence" value="ECO:0007669"/>
    <property type="project" value="UniProtKB-KW"/>
</dbReference>
<dbReference type="PANTHER" id="PTHR42940:SF7">
    <property type="entry name" value="ALCOHOL DEHYDROGENASE-LIKE N-TERMINAL DOMAIN-CONTAINING PROTEIN"/>
    <property type="match status" value="1"/>
</dbReference>
<dbReference type="PANTHER" id="PTHR42940">
    <property type="entry name" value="ALCOHOL DEHYDROGENASE 1-RELATED"/>
    <property type="match status" value="1"/>
</dbReference>
<keyword evidence="8" id="KW-1185">Reference proteome</keyword>
<dbReference type="InterPro" id="IPR013149">
    <property type="entry name" value="ADH-like_C"/>
</dbReference>